<dbReference type="AlphaFoldDB" id="A0A1S8CLI0"/>
<comment type="caution">
    <text evidence="2">The sequence shown here is derived from an EMBL/GenBank/DDBJ whole genome shotgun (WGS) entry which is preliminary data.</text>
</comment>
<sequence length="212" mass="21771">MKKHVITATALSTLLLTMANAHANAPTAELKVIGELTVPTCTVAGPDDGIYDFGKLSATMIKPAATTALTPMTKTWTVTCDAETYLNFAPVDNRAASSSAVAATNFGMGMVNSTGKIGYYTAQMQNATVDGVASSLFTSASATFTPAATANITTGQRSGWATATANTQKSGKIFVTDITVSPVLASSATMNGPITDDTTIDGSMTLNFAYGI</sequence>
<reference evidence="2 3" key="1">
    <citation type="submission" date="2016-11" db="EMBL/GenBank/DDBJ databases">
        <title>Rahnella oryzae sp. nov., isolated from rice root.</title>
        <authorList>
            <person name="Zhang X.-X."/>
            <person name="Zhang J."/>
        </authorList>
    </citation>
    <scope>NUCLEOTIDE SEQUENCE [LARGE SCALE GENOMIC DNA]</scope>
    <source>
        <strain evidence="2 3">J11-6</strain>
    </source>
</reference>
<feature type="chain" id="PRO_5012571603" evidence="1">
    <location>
        <begin position="24"/>
        <end position="212"/>
    </location>
</feature>
<accession>A0A1S8CLI0</accession>
<dbReference type="OrthoDB" id="6479507at2"/>
<gene>
    <name evidence="2" type="ORF">BMI79_06910</name>
</gene>
<keyword evidence="3" id="KW-1185">Reference proteome</keyword>
<dbReference type="Pfam" id="PF06551">
    <property type="entry name" value="DUF1120"/>
    <property type="match status" value="1"/>
</dbReference>
<dbReference type="RefSeq" id="WP_076941430.1">
    <property type="nucleotide sequence ID" value="NZ_MOXD01000003.1"/>
</dbReference>
<organism evidence="2 3">
    <name type="scientific">Serratia oryzae</name>
    <dbReference type="NCBI Taxonomy" id="2034155"/>
    <lineage>
        <taxon>Bacteria</taxon>
        <taxon>Pseudomonadati</taxon>
        <taxon>Pseudomonadota</taxon>
        <taxon>Gammaproteobacteria</taxon>
        <taxon>Enterobacterales</taxon>
        <taxon>Yersiniaceae</taxon>
        <taxon>Serratia</taxon>
    </lineage>
</organism>
<protein>
    <submittedName>
        <fullName evidence="2">Fimbrial assembly protein</fullName>
    </submittedName>
</protein>
<dbReference type="InterPro" id="IPR010546">
    <property type="entry name" value="DUF1120"/>
</dbReference>
<dbReference type="Proteomes" id="UP000216021">
    <property type="component" value="Unassembled WGS sequence"/>
</dbReference>
<evidence type="ECO:0000256" key="1">
    <source>
        <dbReference type="SAM" id="SignalP"/>
    </source>
</evidence>
<proteinExistence type="predicted"/>
<name>A0A1S8CLI0_9GAMM</name>
<dbReference type="STRING" id="2034155.BMI79_06910"/>
<dbReference type="EMBL" id="MOXD01000003">
    <property type="protein sequence ID" value="OMQ24549.1"/>
    <property type="molecule type" value="Genomic_DNA"/>
</dbReference>
<evidence type="ECO:0000313" key="2">
    <source>
        <dbReference type="EMBL" id="OMQ24549.1"/>
    </source>
</evidence>
<keyword evidence="1" id="KW-0732">Signal</keyword>
<feature type="signal peptide" evidence="1">
    <location>
        <begin position="1"/>
        <end position="23"/>
    </location>
</feature>
<evidence type="ECO:0000313" key="3">
    <source>
        <dbReference type="Proteomes" id="UP000216021"/>
    </source>
</evidence>